<reference evidence="3" key="1">
    <citation type="submission" date="2019-12" db="EMBL/GenBank/DDBJ databases">
        <title>Novel species isolated from a subtropical stream in China.</title>
        <authorList>
            <person name="Lu H."/>
        </authorList>
    </citation>
    <scope>NUCLEOTIDE SEQUENCE [LARGE SCALE GENOMIC DNA]</scope>
    <source>
        <strain evidence="3">FT93W</strain>
    </source>
</reference>
<comment type="caution">
    <text evidence="3">The sequence shown here is derived from an EMBL/GenBank/DDBJ whole genome shotgun (WGS) entry which is preliminary data.</text>
</comment>
<name>A0A845I1R1_9BURK</name>
<evidence type="ECO:0000256" key="1">
    <source>
        <dbReference type="HAMAP-Rule" id="MF_02231"/>
    </source>
</evidence>
<dbReference type="HAMAP" id="MF_02231">
    <property type="entry name" value="UbiT"/>
    <property type="match status" value="1"/>
</dbReference>
<accession>A0A845I1R1</accession>
<dbReference type="RefSeq" id="WP_161035218.1">
    <property type="nucleotide sequence ID" value="NZ_WWCL01000002.1"/>
</dbReference>
<sequence>MNPSMINSNFNQKASEAAPQLPAFLTALGQRLPAYPGSLLCVAALNLVLRPQLPDDVRNSLLGRHMRVRVSDAGVAFDFSWNGSCFTARRAGGVPDLEIGACVADMVALARRQQDPDTLFFARRLTMEGDTELGLLVKNTLDAMDMPLTEVGKQAVLRLLKFLPQPNGGAVR</sequence>
<evidence type="ECO:0000259" key="2">
    <source>
        <dbReference type="Pfam" id="PF02036"/>
    </source>
</evidence>
<comment type="similarity">
    <text evidence="1">Belongs to the UbiT family.</text>
</comment>
<dbReference type="AlphaFoldDB" id="A0A845I1R1"/>
<comment type="function">
    <text evidence="1">Required for O(2)-independent ubiquinone (coenzyme Q) biosynthesis. Likely functions as an accessory factor.</text>
</comment>
<dbReference type="UniPathway" id="UPA00232"/>
<evidence type="ECO:0000313" key="3">
    <source>
        <dbReference type="EMBL" id="MYN45641.1"/>
    </source>
</evidence>
<organism evidence="3 4">
    <name type="scientific">Duganella fentianensis</name>
    <dbReference type="NCBI Taxonomy" id="2692177"/>
    <lineage>
        <taxon>Bacteria</taxon>
        <taxon>Pseudomonadati</taxon>
        <taxon>Pseudomonadota</taxon>
        <taxon>Betaproteobacteria</taxon>
        <taxon>Burkholderiales</taxon>
        <taxon>Oxalobacteraceae</taxon>
        <taxon>Telluria group</taxon>
        <taxon>Duganella</taxon>
    </lineage>
</organism>
<dbReference type="GO" id="GO:0006744">
    <property type="term" value="P:ubiquinone biosynthetic process"/>
    <property type="evidence" value="ECO:0007669"/>
    <property type="project" value="UniProtKB-UniRule"/>
</dbReference>
<feature type="domain" description="SCP2" evidence="2">
    <location>
        <begin position="57"/>
        <end position="142"/>
    </location>
</feature>
<comment type="pathway">
    <text evidence="1">Cofactor biosynthesis; ubiquinone biosynthesis.</text>
</comment>
<dbReference type="InterPro" id="IPR003033">
    <property type="entry name" value="SCP2_sterol-bd_dom"/>
</dbReference>
<gene>
    <name evidence="1" type="primary">ubiT</name>
    <name evidence="3" type="ORF">GTP23_11335</name>
</gene>
<proteinExistence type="inferred from homology"/>
<dbReference type="Proteomes" id="UP000444316">
    <property type="component" value="Unassembled WGS sequence"/>
</dbReference>
<dbReference type="InterPro" id="IPR036527">
    <property type="entry name" value="SCP2_sterol-bd_dom_sf"/>
</dbReference>
<dbReference type="Pfam" id="PF02036">
    <property type="entry name" value="SCP2"/>
    <property type="match status" value="1"/>
</dbReference>
<dbReference type="EMBL" id="WWCL01000002">
    <property type="protein sequence ID" value="MYN45641.1"/>
    <property type="molecule type" value="Genomic_DNA"/>
</dbReference>
<dbReference type="InterPro" id="IPR016830">
    <property type="entry name" value="UbiT"/>
</dbReference>
<keyword evidence="1" id="KW-0831">Ubiquinone biosynthesis</keyword>
<evidence type="ECO:0000313" key="4">
    <source>
        <dbReference type="Proteomes" id="UP000444316"/>
    </source>
</evidence>
<keyword evidence="4" id="KW-1185">Reference proteome</keyword>
<dbReference type="SUPFAM" id="SSF55718">
    <property type="entry name" value="SCP-like"/>
    <property type="match status" value="1"/>
</dbReference>
<protein>
    <recommendedName>
        <fullName evidence="1">Ubiquinone biosynthesis accessory factor UbiT</fullName>
    </recommendedName>
</protein>